<gene>
    <name evidence="5" type="ordered locus">Bcep18194_A6198</name>
</gene>
<keyword evidence="3" id="KW-0804">Transcription</keyword>
<keyword evidence="1" id="KW-0805">Transcription regulation</keyword>
<accession>Q39CM4</accession>
<reference evidence="5" key="1">
    <citation type="submission" date="2009-01" db="EMBL/GenBank/DDBJ databases">
        <title>Complete sequence of chromosome 1 of Burkholderia sp. 383.</title>
        <authorList>
            <consortium name="US DOE Joint Genome Institute"/>
            <person name="Copeland A."/>
            <person name="Lucas S."/>
            <person name="Lapidus A."/>
            <person name="Barry K."/>
            <person name="Detter J.C."/>
            <person name="Glavina T."/>
            <person name="Hammon N."/>
            <person name="Israni S."/>
            <person name="Pitluck S."/>
            <person name="Chain P."/>
            <person name="Malfatti S."/>
            <person name="Shin M."/>
            <person name="Vergez L."/>
            <person name="Schmutz J."/>
            <person name="Larimer F."/>
            <person name="Land M."/>
            <person name="Kyrpides N."/>
            <person name="Lykidis A."/>
            <person name="Richardson P."/>
        </authorList>
    </citation>
    <scope>NUCLEOTIDE SEQUENCE</scope>
    <source>
        <strain evidence="5">383</strain>
    </source>
</reference>
<sequence length="104" mass="11713">MGQWRKWVVNAVANLAWYIDHIPMERVSGRSDTEANLKEVGKAIRVRRLELDISQETLAHLANIDRSHMGKIERGERNVTLLNLLKIARALSCRPSELLGAAGL</sequence>
<evidence type="ECO:0000256" key="2">
    <source>
        <dbReference type="ARBA" id="ARBA00023125"/>
    </source>
</evidence>
<dbReference type="InterPro" id="IPR010982">
    <property type="entry name" value="Lambda_DNA-bd_dom_sf"/>
</dbReference>
<dbReference type="Gene3D" id="1.10.260.40">
    <property type="entry name" value="lambda repressor-like DNA-binding domains"/>
    <property type="match status" value="1"/>
</dbReference>
<dbReference type="InterPro" id="IPR050807">
    <property type="entry name" value="TransReg_Diox_bact_type"/>
</dbReference>
<name>Q39CM4_BURL3</name>
<evidence type="ECO:0000256" key="1">
    <source>
        <dbReference type="ARBA" id="ARBA00023015"/>
    </source>
</evidence>
<dbReference type="AlphaFoldDB" id="Q39CM4"/>
<dbReference type="SMART" id="SM00530">
    <property type="entry name" value="HTH_XRE"/>
    <property type="match status" value="1"/>
</dbReference>
<evidence type="ECO:0000256" key="3">
    <source>
        <dbReference type="ARBA" id="ARBA00023163"/>
    </source>
</evidence>
<organism evidence="5 6">
    <name type="scientific">Burkholderia lata (strain ATCC 17760 / DSM 23089 / LMG 22485 / NCIMB 9086 / R18194 / 383)</name>
    <dbReference type="NCBI Taxonomy" id="482957"/>
    <lineage>
        <taxon>Bacteria</taxon>
        <taxon>Pseudomonadati</taxon>
        <taxon>Pseudomonadota</taxon>
        <taxon>Betaproteobacteria</taxon>
        <taxon>Burkholderiales</taxon>
        <taxon>Burkholderiaceae</taxon>
        <taxon>Burkholderia</taxon>
        <taxon>Burkholderia cepacia complex</taxon>
    </lineage>
</organism>
<protein>
    <submittedName>
        <fullName evidence="5">Transcriptional regulator, XRE family</fullName>
    </submittedName>
</protein>
<dbReference type="Proteomes" id="UP000002705">
    <property type="component" value="Chromosome 1"/>
</dbReference>
<feature type="domain" description="HTH cro/C1-type" evidence="4">
    <location>
        <begin position="44"/>
        <end position="98"/>
    </location>
</feature>
<evidence type="ECO:0000313" key="5">
    <source>
        <dbReference type="EMBL" id="ABB09792.1"/>
    </source>
</evidence>
<dbReference type="Pfam" id="PF01381">
    <property type="entry name" value="HTH_3"/>
    <property type="match status" value="1"/>
</dbReference>
<dbReference type="KEGG" id="bur:Bcep18194_A6198"/>
<evidence type="ECO:0000313" key="6">
    <source>
        <dbReference type="Proteomes" id="UP000002705"/>
    </source>
</evidence>
<dbReference type="PROSITE" id="PS50943">
    <property type="entry name" value="HTH_CROC1"/>
    <property type="match status" value="1"/>
</dbReference>
<proteinExistence type="predicted"/>
<keyword evidence="6" id="KW-1185">Reference proteome</keyword>
<dbReference type="PANTHER" id="PTHR46797:SF23">
    <property type="entry name" value="HTH-TYPE TRANSCRIPTIONAL REGULATOR SUTR"/>
    <property type="match status" value="1"/>
</dbReference>
<dbReference type="InterPro" id="IPR001387">
    <property type="entry name" value="Cro/C1-type_HTH"/>
</dbReference>
<dbReference type="SUPFAM" id="SSF47413">
    <property type="entry name" value="lambda repressor-like DNA-binding domains"/>
    <property type="match status" value="1"/>
</dbReference>
<dbReference type="EMBL" id="CP000151">
    <property type="protein sequence ID" value="ABB09792.1"/>
    <property type="molecule type" value="Genomic_DNA"/>
</dbReference>
<dbReference type="PANTHER" id="PTHR46797">
    <property type="entry name" value="HTH-TYPE TRANSCRIPTIONAL REGULATOR"/>
    <property type="match status" value="1"/>
</dbReference>
<keyword evidence="2" id="KW-0238">DNA-binding</keyword>
<dbReference type="CDD" id="cd00093">
    <property type="entry name" value="HTH_XRE"/>
    <property type="match status" value="1"/>
</dbReference>
<dbReference type="GO" id="GO:0005829">
    <property type="term" value="C:cytosol"/>
    <property type="evidence" value="ECO:0007669"/>
    <property type="project" value="TreeGrafter"/>
</dbReference>
<evidence type="ECO:0000259" key="4">
    <source>
        <dbReference type="PROSITE" id="PS50943"/>
    </source>
</evidence>
<dbReference type="HOGENOM" id="CLU_066192_29_4_4"/>
<dbReference type="PATRIC" id="fig|482957.22.peg.3209"/>
<dbReference type="GO" id="GO:0003700">
    <property type="term" value="F:DNA-binding transcription factor activity"/>
    <property type="evidence" value="ECO:0007669"/>
    <property type="project" value="TreeGrafter"/>
</dbReference>
<dbReference type="GO" id="GO:0003677">
    <property type="term" value="F:DNA binding"/>
    <property type="evidence" value="ECO:0007669"/>
    <property type="project" value="UniProtKB-KW"/>
</dbReference>